<dbReference type="PANTHER" id="PTHR11085">
    <property type="entry name" value="NAD-DEPENDENT PROTEIN DEACYLASE SIRTUIN-5, MITOCHONDRIAL-RELATED"/>
    <property type="match status" value="1"/>
</dbReference>
<feature type="compositionally biased region" description="Low complexity" evidence="4">
    <location>
        <begin position="478"/>
        <end position="490"/>
    </location>
</feature>
<dbReference type="Gene3D" id="3.40.50.1220">
    <property type="entry name" value="TPP-binding domain"/>
    <property type="match status" value="2"/>
</dbReference>
<sequence>MVVILFSYGSLIQNQLLKGSKFFQTNRISLYNVSVLCKNHEDLNSNMRKYSILNNTTLSHNQTSFFRYSSSKSTAPPAQEFNKDDIDKLADMIYKSKRVLMITGAGVSTESDIPDYRGPNGAYTTGFKPMTQQQFLASHSNRARYWARSFAGWPQFRSRIPNPAHWATADLLTRNWIQSLVTQNVDGLHLAAGAPREKVLQLHGTLHEVVCLSCGDVQHRDEIQIQMEQNNPTAAAAVAVMSRDASSSSISSNQDPHKIVPGAWRSTSSKTTIVYDETQRLDSRLRTASGSRSHGSLTRNINSNNDRKSGINKEFNPKTFHQEGLDLPPGIDPDSRVKSQGNKELERMKEGGEVQIESERKKVEKDLGKSEEGEKEMKKIRVAASGDIRRGASDMTPKIPIQRPDGDVELQEADTVFTPPLCPKCHHHHHHHHHHHDYHHDYHHPITTAQDVADQNKSCLTASSSSVSLSSLNETFSSSASSKIPSSASPSNPPLNPLVPSTPLSKGVMKPHVVLFGDSLPRERTQRSIDLAENSDLVLIAGSSVAVYSAFRLVERAYRNGAKVVVVNIGWTRADDVAHVKISGLTSSVLTELAEHPKLQGRRSNGGISDGEDAWKIDEAKRGLGEK</sequence>
<evidence type="ECO:0000256" key="4">
    <source>
        <dbReference type="SAM" id="MobiDB-lite"/>
    </source>
</evidence>
<reference evidence="6" key="1">
    <citation type="submission" date="2021-01" db="EMBL/GenBank/DDBJ databases">
        <authorList>
            <person name="Corre E."/>
            <person name="Pelletier E."/>
            <person name="Niang G."/>
            <person name="Scheremetjew M."/>
            <person name="Finn R."/>
            <person name="Kale V."/>
            <person name="Holt S."/>
            <person name="Cochrane G."/>
            <person name="Meng A."/>
            <person name="Brown T."/>
            <person name="Cohen L."/>
        </authorList>
    </citation>
    <scope>NUCLEOTIDE SEQUENCE</scope>
    <source>
        <strain evidence="6">SAG 63-3</strain>
    </source>
</reference>
<dbReference type="InterPro" id="IPR026590">
    <property type="entry name" value="Ssirtuin_cat_dom"/>
</dbReference>
<evidence type="ECO:0000256" key="1">
    <source>
        <dbReference type="ARBA" id="ARBA00022679"/>
    </source>
</evidence>
<feature type="binding site" evidence="3">
    <location>
        <position position="214"/>
    </location>
    <ligand>
        <name>Zn(2+)</name>
        <dbReference type="ChEBI" id="CHEBI:29105"/>
    </ligand>
</feature>
<keyword evidence="1" id="KW-0808">Transferase</keyword>
<keyword evidence="3" id="KW-0862">Zinc</keyword>
<dbReference type="GO" id="GO:0046872">
    <property type="term" value="F:metal ion binding"/>
    <property type="evidence" value="ECO:0007669"/>
    <property type="project" value="UniProtKB-KW"/>
</dbReference>
<feature type="domain" description="Deacetylase sirtuin-type" evidence="5">
    <location>
        <begin position="79"/>
        <end position="600"/>
    </location>
</feature>
<dbReference type="SUPFAM" id="SSF52467">
    <property type="entry name" value="DHS-like NAD/FAD-binding domain"/>
    <property type="match status" value="1"/>
</dbReference>
<feature type="binding site" evidence="3">
    <location>
        <position position="459"/>
    </location>
    <ligand>
        <name>Zn(2+)</name>
        <dbReference type="ChEBI" id="CHEBI:29105"/>
    </ligand>
</feature>
<dbReference type="Pfam" id="PF02146">
    <property type="entry name" value="SIR2"/>
    <property type="match status" value="2"/>
</dbReference>
<dbReference type="PANTHER" id="PTHR11085:SF10">
    <property type="entry name" value="NAD-DEPENDENT PROTEIN DEACYLASE SIRTUIN-5, MITOCHONDRIAL-RELATED"/>
    <property type="match status" value="1"/>
</dbReference>
<feature type="binding site" evidence="3">
    <location>
        <position position="422"/>
    </location>
    <ligand>
        <name>Zn(2+)</name>
        <dbReference type="ChEBI" id="CHEBI:29105"/>
    </ligand>
</feature>
<dbReference type="InterPro" id="IPR050134">
    <property type="entry name" value="NAD-dep_sirtuin_deacylases"/>
</dbReference>
<organism evidence="6">
    <name type="scientific">Polytomella parva</name>
    <dbReference type="NCBI Taxonomy" id="51329"/>
    <lineage>
        <taxon>Eukaryota</taxon>
        <taxon>Viridiplantae</taxon>
        <taxon>Chlorophyta</taxon>
        <taxon>core chlorophytes</taxon>
        <taxon>Chlorophyceae</taxon>
        <taxon>CS clade</taxon>
        <taxon>Chlamydomonadales</taxon>
        <taxon>Chlamydomonadaceae</taxon>
        <taxon>Polytomella</taxon>
    </lineage>
</organism>
<feature type="compositionally biased region" description="Polar residues" evidence="4">
    <location>
        <begin position="286"/>
        <end position="304"/>
    </location>
</feature>
<gene>
    <name evidence="6" type="ORF">PPAR00522_LOCUS21663</name>
</gene>
<dbReference type="InterPro" id="IPR029035">
    <property type="entry name" value="DHS-like_NAD/FAD-binding_dom"/>
</dbReference>
<feature type="compositionally biased region" description="Basic and acidic residues" evidence="4">
    <location>
        <begin position="333"/>
        <end position="377"/>
    </location>
</feature>
<keyword evidence="2" id="KW-0520">NAD</keyword>
<feature type="binding site" evidence="3">
    <location>
        <position position="211"/>
    </location>
    <ligand>
        <name>Zn(2+)</name>
        <dbReference type="ChEBI" id="CHEBI:29105"/>
    </ligand>
</feature>
<feature type="active site" description="Proton acceptor" evidence="3">
    <location>
        <position position="203"/>
    </location>
</feature>
<dbReference type="InterPro" id="IPR003000">
    <property type="entry name" value="Sirtuin"/>
</dbReference>
<dbReference type="GO" id="GO:0017136">
    <property type="term" value="F:histone deacetylase activity, NAD-dependent"/>
    <property type="evidence" value="ECO:0007669"/>
    <property type="project" value="TreeGrafter"/>
</dbReference>
<accession>A0A7S0YQQ8</accession>
<feature type="region of interest" description="Disordered" evidence="4">
    <location>
        <begin position="478"/>
        <end position="503"/>
    </location>
</feature>
<feature type="region of interest" description="Disordered" evidence="4">
    <location>
        <begin position="284"/>
        <end position="377"/>
    </location>
</feature>
<protein>
    <recommendedName>
        <fullName evidence="5">Deacetylase sirtuin-type domain-containing protein</fullName>
    </recommendedName>
</protein>
<evidence type="ECO:0000256" key="2">
    <source>
        <dbReference type="ARBA" id="ARBA00023027"/>
    </source>
</evidence>
<dbReference type="EMBL" id="HBFM01033117">
    <property type="protein sequence ID" value="CAD8792135.1"/>
    <property type="molecule type" value="Transcribed_RNA"/>
</dbReference>
<proteinExistence type="predicted"/>
<name>A0A7S0YQQ8_9CHLO</name>
<evidence type="ECO:0000313" key="6">
    <source>
        <dbReference type="EMBL" id="CAD8792135.1"/>
    </source>
</evidence>
<dbReference type="PROSITE" id="PS50305">
    <property type="entry name" value="SIRTUIN"/>
    <property type="match status" value="1"/>
</dbReference>
<keyword evidence="3" id="KW-0479">Metal-binding</keyword>
<evidence type="ECO:0000259" key="5">
    <source>
        <dbReference type="PROSITE" id="PS50305"/>
    </source>
</evidence>
<evidence type="ECO:0000256" key="3">
    <source>
        <dbReference type="PROSITE-ProRule" id="PRU00236"/>
    </source>
</evidence>
<dbReference type="GO" id="GO:0070403">
    <property type="term" value="F:NAD+ binding"/>
    <property type="evidence" value="ECO:0007669"/>
    <property type="project" value="InterPro"/>
</dbReference>
<dbReference type="AlphaFoldDB" id="A0A7S0YQQ8"/>